<dbReference type="RefSeq" id="WP_013560291.1">
    <property type="nucleotide sequence ID" value="NC_014960.1"/>
</dbReference>
<dbReference type="STRING" id="926569.ANT_18880"/>
<gene>
    <name evidence="4" type="ordered locus">ANT_18880</name>
</gene>
<dbReference type="Gene3D" id="3.30.450.20">
    <property type="entry name" value="PAS domain"/>
    <property type="match status" value="3"/>
</dbReference>
<dbReference type="InterPro" id="IPR035965">
    <property type="entry name" value="PAS-like_dom_sf"/>
</dbReference>
<protein>
    <recommendedName>
        <fullName evidence="6">Signaling protein</fullName>
    </recommendedName>
</protein>
<dbReference type="AlphaFoldDB" id="E8N650"/>
<dbReference type="eggNOG" id="COG3437">
    <property type="taxonomic scope" value="Bacteria"/>
</dbReference>
<dbReference type="PANTHER" id="PTHR45228">
    <property type="entry name" value="CYCLIC DI-GMP PHOSPHODIESTERASE TM_0186-RELATED"/>
    <property type="match status" value="1"/>
</dbReference>
<dbReference type="InterPro" id="IPR052020">
    <property type="entry name" value="Cyclic_di-GMP/3'3'-cGAMP_PDE"/>
</dbReference>
<evidence type="ECO:0000313" key="4">
    <source>
        <dbReference type="EMBL" id="BAJ63914.1"/>
    </source>
</evidence>
<dbReference type="InterPro" id="IPR000014">
    <property type="entry name" value="PAS"/>
</dbReference>
<dbReference type="Pfam" id="PF01590">
    <property type="entry name" value="GAF"/>
    <property type="match status" value="1"/>
</dbReference>
<dbReference type="Gene3D" id="1.10.3210.10">
    <property type="entry name" value="Hypothetical protein af1432"/>
    <property type="match status" value="1"/>
</dbReference>
<evidence type="ECO:0000259" key="2">
    <source>
        <dbReference type="PROSITE" id="PS50113"/>
    </source>
</evidence>
<dbReference type="InterPro" id="IPR037522">
    <property type="entry name" value="HD_GYP_dom"/>
</dbReference>
<dbReference type="HOGENOM" id="CLU_267531_0_0_0"/>
<proteinExistence type="predicted"/>
<evidence type="ECO:0008006" key="6">
    <source>
        <dbReference type="Google" id="ProtNLM"/>
    </source>
</evidence>
<dbReference type="InterPro" id="IPR007892">
    <property type="entry name" value="CHASE4"/>
</dbReference>
<dbReference type="InParanoid" id="E8N650"/>
<evidence type="ECO:0000313" key="5">
    <source>
        <dbReference type="Proteomes" id="UP000008922"/>
    </source>
</evidence>
<dbReference type="SMART" id="SM00065">
    <property type="entry name" value="GAF"/>
    <property type="match status" value="1"/>
</dbReference>
<name>E8N650_ANATU</name>
<keyword evidence="5" id="KW-1185">Reference proteome</keyword>
<dbReference type="PROSITE" id="PS51832">
    <property type="entry name" value="HD_GYP"/>
    <property type="match status" value="1"/>
</dbReference>
<dbReference type="InterPro" id="IPR003607">
    <property type="entry name" value="HD/PDEase_dom"/>
</dbReference>
<dbReference type="OrthoDB" id="9804863at2"/>
<organism evidence="4 5">
    <name type="scientific">Anaerolinea thermophila (strain DSM 14523 / JCM 11388 / NBRC 100420 / UNI-1)</name>
    <dbReference type="NCBI Taxonomy" id="926569"/>
    <lineage>
        <taxon>Bacteria</taxon>
        <taxon>Bacillati</taxon>
        <taxon>Chloroflexota</taxon>
        <taxon>Anaerolineae</taxon>
        <taxon>Anaerolineales</taxon>
        <taxon>Anaerolineaceae</taxon>
        <taxon>Anaerolinea</taxon>
    </lineage>
</organism>
<dbReference type="Pfam" id="PF13487">
    <property type="entry name" value="HD_5"/>
    <property type="match status" value="1"/>
</dbReference>
<reference evidence="4 5" key="1">
    <citation type="submission" date="2010-12" db="EMBL/GenBank/DDBJ databases">
        <title>Whole genome sequence of Anaerolinea thermophila UNI-1.</title>
        <authorList>
            <person name="Narita-Yamada S."/>
            <person name="Kishi E."/>
            <person name="Watanabe Y."/>
            <person name="Takasaki K."/>
            <person name="Ankai A."/>
            <person name="Oguchi A."/>
            <person name="Fukui S."/>
            <person name="Takahashi M."/>
            <person name="Yashiro I."/>
            <person name="Hosoyama A."/>
            <person name="Sekiguchi Y."/>
            <person name="Hanada S."/>
            <person name="Fujita N."/>
        </authorList>
    </citation>
    <scope>NUCLEOTIDE SEQUENCE [LARGE SCALE GENOMIC DNA]</scope>
    <source>
        <strain evidence="5">DSM 14523 / JCM 11388 / NBRC 100420 / UNI-1</strain>
    </source>
</reference>
<keyword evidence="1" id="KW-0472">Membrane</keyword>
<dbReference type="Pfam" id="PF05228">
    <property type="entry name" value="CHASE4"/>
    <property type="match status" value="1"/>
</dbReference>
<dbReference type="SUPFAM" id="SSF55785">
    <property type="entry name" value="PYP-like sensor domain (PAS domain)"/>
    <property type="match status" value="2"/>
</dbReference>
<dbReference type="eggNOG" id="COG2203">
    <property type="taxonomic scope" value="Bacteria"/>
</dbReference>
<sequence>MMSIRSRIFLTTLILNGILLLGLWGLEREQRIDFYEITNQQQKQLQSLFSHAIEQEQQNLQTLVLDFTFWDELVKFAEYPDEAWAKNILLPSMEVFDVDCLWVYSPQNELIYQNQERVCTLYAPHLFKKPENLFQHGAFIKFTEWQANAPAISVYGASIHPSEDVAHQTPPRGYFFVGRIWNTERLQNLNKLSNLEVTVSSPENLEKSMPPSETDLYATYTLKGVDDVPVAYLVGKFVNPYIGRFLKSQEQYRIYSFLLSVSFLALILVTLNIWIIRPLRQLATALSNQDTKALKALLGDKSEFGQIANPLHQFFQQKNEVEKALQQHKEILENLQKSEERYRLITTITSDFTFSIQAFGTERYVIEWGLESFQEILPGITSENFFSQIVQFIDTPSLSLTTDEIYKSLEMGQQITLELRIPQGEGKYIWYRLHLIPEIDQSSKNLIRILGSAQNITGEKTAQEEFIKILEHSNSAEIIADEVQVLYLNSQAKSLIGERESPKTLPPLLSHIHPEDQTKVLSLFSKREAISSSESPILIRVTPADTKIWRWVNLTFQPVLFQHKSATRISLTDITEKRNIELALSAQTQYSTFLSEVFNAWILIFDESGKILVSSKRDKEIFGLSDLTNQSFTLWSLFEFPPEFLTPETFPETIRDRKTYREVPVALRDAKPKRWYLWSHTYLEPQNGDPLRILAVLSEITEQKNRELYAKSAREIAAKIQSEDTQDEILHIIPQALFREMTLEGVAWILFDEKTQSIEMQYPYGELRKSISIESNFRLFEIVKKVTEGDKPVTYSALDVFPDLGLPSYNIVLFPTTIRLHENTYVLATLVEPPIPSSVIEIIESLCKMAGAIIERITSLTQANQRLQYMTSLHLINTSISASLDLNLTLRSLVNQIMGQFQVDAVAVFLVNPTTHMLEYAAGEGFRSIDIARTRMRIGEDQVGKAALTRKTICIYDKNGIAPFFQRAHLFRNEDFIAYYAVPLIAQGEVKGVLETFHRHPFTPSEEWRQFIEALAMETAIAIKNAELLQRIQTSNLELALSYDATLLAWAQVVEWHENQPEGSTLQLAEVAVQFAQSVGINNTDLQHFRQGVILHDIGKLMIPRHVLQKPGPLDETEWEMIRQSPVFAFNLLSKVPLLQAAGMIPYMHHERWDGNGYPLGMRGEEIPFPVRVFTIVNVWDALRSQRPFRKAWHEERIHEFLKENMGKIFDPELVPVFLKFLSTLSSGKVQD</sequence>
<evidence type="ECO:0000256" key="1">
    <source>
        <dbReference type="SAM" id="Phobius"/>
    </source>
</evidence>
<dbReference type="EMBL" id="AP012029">
    <property type="protein sequence ID" value="BAJ63914.1"/>
    <property type="molecule type" value="Genomic_DNA"/>
</dbReference>
<keyword evidence="1" id="KW-1133">Transmembrane helix</keyword>
<dbReference type="InterPro" id="IPR029016">
    <property type="entry name" value="GAF-like_dom_sf"/>
</dbReference>
<dbReference type="SUPFAM" id="SSF55781">
    <property type="entry name" value="GAF domain-like"/>
    <property type="match status" value="1"/>
</dbReference>
<dbReference type="InterPro" id="IPR003018">
    <property type="entry name" value="GAF"/>
</dbReference>
<dbReference type="PANTHER" id="PTHR45228:SF1">
    <property type="entry name" value="CYCLIC DI-GMP PHOSPHODIESTERASE TM_0186"/>
    <property type="match status" value="1"/>
</dbReference>
<dbReference type="PROSITE" id="PS50113">
    <property type="entry name" value="PAC"/>
    <property type="match status" value="1"/>
</dbReference>
<dbReference type="InterPro" id="IPR000700">
    <property type="entry name" value="PAS-assoc_C"/>
</dbReference>
<feature type="domain" description="HD-GYP" evidence="3">
    <location>
        <begin position="1039"/>
        <end position="1232"/>
    </location>
</feature>
<dbReference type="Gene3D" id="3.30.450.40">
    <property type="match status" value="1"/>
</dbReference>
<feature type="transmembrane region" description="Helical" evidence="1">
    <location>
        <begin position="6"/>
        <end position="26"/>
    </location>
</feature>
<dbReference type="KEGG" id="atm:ANT_18880"/>
<dbReference type="SUPFAM" id="SSF109604">
    <property type="entry name" value="HD-domain/PDEase-like"/>
    <property type="match status" value="1"/>
</dbReference>
<accession>E8N650</accession>
<feature type="transmembrane region" description="Helical" evidence="1">
    <location>
        <begin position="254"/>
        <end position="276"/>
    </location>
</feature>
<dbReference type="eggNOG" id="COG2202">
    <property type="taxonomic scope" value="Bacteria"/>
</dbReference>
<evidence type="ECO:0000259" key="3">
    <source>
        <dbReference type="PROSITE" id="PS51832"/>
    </source>
</evidence>
<dbReference type="Proteomes" id="UP000008922">
    <property type="component" value="Chromosome"/>
</dbReference>
<dbReference type="Pfam" id="PF13426">
    <property type="entry name" value="PAS_9"/>
    <property type="match status" value="1"/>
</dbReference>
<feature type="domain" description="PAC" evidence="2">
    <location>
        <begin position="415"/>
        <end position="468"/>
    </location>
</feature>
<dbReference type="CDD" id="cd00077">
    <property type="entry name" value="HDc"/>
    <property type="match status" value="1"/>
</dbReference>
<keyword evidence="1" id="KW-0812">Transmembrane</keyword>